<dbReference type="Gene3D" id="2.60.120.10">
    <property type="entry name" value="Jelly Rolls"/>
    <property type="match status" value="1"/>
</dbReference>
<dbReference type="Proteomes" id="UP000054717">
    <property type="component" value="Unassembled WGS sequence"/>
</dbReference>
<proteinExistence type="predicted"/>
<dbReference type="SUPFAM" id="SSF51182">
    <property type="entry name" value="RmlC-like cupins"/>
    <property type="match status" value="1"/>
</dbReference>
<dbReference type="InterPro" id="IPR014710">
    <property type="entry name" value="RmlC-like_jellyroll"/>
</dbReference>
<evidence type="ECO:0000259" key="1">
    <source>
        <dbReference type="Pfam" id="PF12973"/>
    </source>
</evidence>
<sequence>MLFEQIETACINDADVPWVPFTPYSEKVLVKYFKLDPVRGEVIALLKAPAAGQMPIHRHTGTVIVYTVQGRWKYREHDWIAERGSVVYETAGSTHTPQALPGNEDIVTLNIIQGDLLFMNERAQVIAIESWKSGWDRYAAYCEANGIGPRDLTAFA</sequence>
<dbReference type="InterPro" id="IPR011051">
    <property type="entry name" value="RmlC_Cupin_sf"/>
</dbReference>
<protein>
    <submittedName>
        <fullName evidence="2">Cupin</fullName>
    </submittedName>
</protein>
<reference evidence="2" key="1">
    <citation type="submission" date="2016-01" db="EMBL/GenBank/DDBJ databases">
        <authorList>
            <person name="Peeters Charlotte."/>
        </authorList>
    </citation>
    <scope>NUCLEOTIDE SEQUENCE</scope>
    <source>
        <strain evidence="2">LMG 22936</strain>
    </source>
</reference>
<dbReference type="InterPro" id="IPR025979">
    <property type="entry name" value="ChrR-like_cupin_dom"/>
</dbReference>
<keyword evidence="3" id="KW-1185">Reference proteome</keyword>
<dbReference type="RefSeq" id="WP_087632452.1">
    <property type="nucleotide sequence ID" value="NZ_FCNZ02000020.1"/>
</dbReference>
<evidence type="ECO:0000313" key="2">
    <source>
        <dbReference type="EMBL" id="SAL72187.1"/>
    </source>
</evidence>
<dbReference type="Pfam" id="PF12973">
    <property type="entry name" value="Cupin_7"/>
    <property type="match status" value="1"/>
</dbReference>
<accession>A0A158JTP2</accession>
<name>A0A158JTP2_9BURK</name>
<dbReference type="STRING" id="326475.AWB66_04642"/>
<evidence type="ECO:0000313" key="3">
    <source>
        <dbReference type="Proteomes" id="UP000054717"/>
    </source>
</evidence>
<dbReference type="EMBL" id="FCNZ02000020">
    <property type="protein sequence ID" value="SAL72187.1"/>
    <property type="molecule type" value="Genomic_DNA"/>
</dbReference>
<organism evidence="2 3">
    <name type="scientific">Caballeronia telluris</name>
    <dbReference type="NCBI Taxonomy" id="326475"/>
    <lineage>
        <taxon>Bacteria</taxon>
        <taxon>Pseudomonadati</taxon>
        <taxon>Pseudomonadota</taxon>
        <taxon>Betaproteobacteria</taxon>
        <taxon>Burkholderiales</taxon>
        <taxon>Burkholderiaceae</taxon>
        <taxon>Caballeronia</taxon>
    </lineage>
</organism>
<dbReference type="AlphaFoldDB" id="A0A158JTP2"/>
<feature type="domain" description="ChrR-like cupin" evidence="1">
    <location>
        <begin position="9"/>
        <end position="104"/>
    </location>
</feature>
<dbReference type="CDD" id="cd20302">
    <property type="entry name" value="cupin_DAD"/>
    <property type="match status" value="1"/>
</dbReference>
<comment type="caution">
    <text evidence="2">The sequence shown here is derived from an EMBL/GenBank/DDBJ whole genome shotgun (WGS) entry which is preliminary data.</text>
</comment>
<gene>
    <name evidence="2" type="ORF">AWB66_04642</name>
</gene>